<keyword evidence="9" id="KW-0503">Monooxygenase</keyword>
<evidence type="ECO:0000256" key="2">
    <source>
        <dbReference type="ARBA" id="ARBA00010617"/>
    </source>
</evidence>
<proteinExistence type="inferred from homology"/>
<reference evidence="12" key="2">
    <citation type="submission" date="2021-12" db="EMBL/GenBank/DDBJ databases">
        <title>Resequencing data analysis of finger millet.</title>
        <authorList>
            <person name="Hatakeyama M."/>
            <person name="Aluri S."/>
            <person name="Balachadran M.T."/>
            <person name="Sivarajan S.R."/>
            <person name="Poveda L."/>
            <person name="Shimizu-Inatsugi R."/>
            <person name="Schlapbach R."/>
            <person name="Sreeman S.M."/>
            <person name="Shimizu K.K."/>
        </authorList>
    </citation>
    <scope>NUCLEOTIDE SEQUENCE</scope>
</reference>
<gene>
    <name evidence="12" type="primary">ga25615</name>
    <name evidence="12" type="ORF">PR202_ga25615</name>
</gene>
<accession>A0AAV5DBG3</accession>
<dbReference type="InterPro" id="IPR001128">
    <property type="entry name" value="Cyt_P450"/>
</dbReference>
<dbReference type="GO" id="GO:0006629">
    <property type="term" value="P:lipid metabolic process"/>
    <property type="evidence" value="ECO:0007669"/>
    <property type="project" value="UniProtKB-ARBA"/>
</dbReference>
<keyword evidence="7" id="KW-0560">Oxidoreductase</keyword>
<comment type="cofactor">
    <cofactor evidence="11">
        <name>heme</name>
        <dbReference type="ChEBI" id="CHEBI:30413"/>
    </cofactor>
</comment>
<comment type="caution">
    <text evidence="12">The sequence shown here is derived from an EMBL/GenBank/DDBJ whole genome shotgun (WGS) entry which is preliminary data.</text>
</comment>
<dbReference type="Gene3D" id="1.10.630.10">
    <property type="entry name" value="Cytochrome P450"/>
    <property type="match status" value="1"/>
</dbReference>
<evidence type="ECO:0000256" key="1">
    <source>
        <dbReference type="ARBA" id="ARBA00004370"/>
    </source>
</evidence>
<name>A0AAV5DBG3_ELECO</name>
<dbReference type="InterPro" id="IPR050665">
    <property type="entry name" value="Cytochrome_P450_Monooxygen"/>
</dbReference>
<keyword evidence="4" id="KW-0812">Transmembrane</keyword>
<evidence type="ECO:0000256" key="7">
    <source>
        <dbReference type="ARBA" id="ARBA00023002"/>
    </source>
</evidence>
<evidence type="ECO:0000256" key="10">
    <source>
        <dbReference type="ARBA" id="ARBA00023136"/>
    </source>
</evidence>
<evidence type="ECO:0000256" key="3">
    <source>
        <dbReference type="ARBA" id="ARBA00022617"/>
    </source>
</evidence>
<dbReference type="Proteomes" id="UP001054889">
    <property type="component" value="Unassembled WGS sequence"/>
</dbReference>
<dbReference type="GO" id="GO:0005506">
    <property type="term" value="F:iron ion binding"/>
    <property type="evidence" value="ECO:0007669"/>
    <property type="project" value="InterPro"/>
</dbReference>
<keyword evidence="6" id="KW-1133">Transmembrane helix</keyword>
<protein>
    <recommendedName>
        <fullName evidence="14">Cytochrome P450 709B2</fullName>
    </recommendedName>
</protein>
<evidence type="ECO:0000256" key="5">
    <source>
        <dbReference type="ARBA" id="ARBA00022723"/>
    </source>
</evidence>
<evidence type="ECO:0000313" key="13">
    <source>
        <dbReference type="Proteomes" id="UP001054889"/>
    </source>
</evidence>
<comment type="subcellular location">
    <subcellularLocation>
        <location evidence="1">Membrane</location>
    </subcellularLocation>
</comment>
<dbReference type="InterPro" id="IPR002401">
    <property type="entry name" value="Cyt_P450_E_grp-I"/>
</dbReference>
<keyword evidence="8 11" id="KW-0408">Iron</keyword>
<sequence length="527" mass="59156">MMGPAGVAWAALQLALLLLLPLALWHLVLRPRAVARSFARQGIRGPRYTFLAGSMPEAKRLVAAGRIGVPPLDAGCHDIIPLVLPQFHRWVAEYGKTFLFWIGPIPAILSLDLELIKQVLADRTGLFPKDFMIPVLKILFGNGVILINGDDWKRHRKVVLPAFNHDKLKSMTVVTSEVTDRMIQRWRNQIQQNGSHQTAEIDMNLAFCDLTEEIIGRVAFGTSQNHPEAREVVIAMREMQKLGTAATMDPPILWYLPTRRNLRVRHLDKLLKTKIMSIMQARVAARDAKCGYGDDLVGLLLEAWSPEQKGKGETLTTQEVIDEWKTFFAAGQETTATLLVWAMFLLSVHPQWQDKVREEVLQECGSGGDDGEVFNVEVLGKLKLLHMVLLETLRLYPPIEYIQRRAATDVVLKDISVPRGTVISIPIGMLHRDKDVWGPDADKFNPMRFQNGISRAAKDPKALLAFSLGPRACTGQSFSIMEAQVVMAMILSKFSFSLSPKYVHKPKYLLSLAPRSGMPLILRNIDR</sequence>
<comment type="similarity">
    <text evidence="2">Belongs to the cytochrome P450 family.</text>
</comment>
<keyword evidence="3 11" id="KW-0349">Heme</keyword>
<evidence type="ECO:0000256" key="9">
    <source>
        <dbReference type="ARBA" id="ARBA00023033"/>
    </source>
</evidence>
<feature type="binding site" description="axial binding residue" evidence="11">
    <location>
        <position position="473"/>
    </location>
    <ligand>
        <name>heme</name>
        <dbReference type="ChEBI" id="CHEBI:30413"/>
    </ligand>
    <ligandPart>
        <name>Fe</name>
        <dbReference type="ChEBI" id="CHEBI:18248"/>
    </ligandPart>
</feature>
<dbReference type="PANTHER" id="PTHR24282:SF115">
    <property type="entry name" value="CYTOCHROME P450 709B2"/>
    <property type="match status" value="1"/>
</dbReference>
<dbReference type="Pfam" id="PF00067">
    <property type="entry name" value="p450"/>
    <property type="match status" value="1"/>
</dbReference>
<reference evidence="12" key="1">
    <citation type="journal article" date="2018" name="DNA Res.">
        <title>Multiple hybrid de novo genome assembly of finger millet, an orphan allotetraploid crop.</title>
        <authorList>
            <person name="Hatakeyama M."/>
            <person name="Aluri S."/>
            <person name="Balachadran M.T."/>
            <person name="Sivarajan S.R."/>
            <person name="Patrignani A."/>
            <person name="Gruter S."/>
            <person name="Poveda L."/>
            <person name="Shimizu-Inatsugi R."/>
            <person name="Baeten J."/>
            <person name="Francoijs K.J."/>
            <person name="Nataraja K.N."/>
            <person name="Reddy Y.A.N."/>
            <person name="Phadnis S."/>
            <person name="Ravikumar R.L."/>
            <person name="Schlapbach R."/>
            <person name="Sreeman S.M."/>
            <person name="Shimizu K.K."/>
        </authorList>
    </citation>
    <scope>NUCLEOTIDE SEQUENCE</scope>
</reference>
<dbReference type="GO" id="GO:0020037">
    <property type="term" value="F:heme binding"/>
    <property type="evidence" value="ECO:0007669"/>
    <property type="project" value="InterPro"/>
</dbReference>
<evidence type="ECO:0000256" key="8">
    <source>
        <dbReference type="ARBA" id="ARBA00023004"/>
    </source>
</evidence>
<dbReference type="InterPro" id="IPR036396">
    <property type="entry name" value="Cyt_P450_sf"/>
</dbReference>
<dbReference type="PANTHER" id="PTHR24282">
    <property type="entry name" value="CYTOCHROME P450 FAMILY MEMBER"/>
    <property type="match status" value="1"/>
</dbReference>
<dbReference type="GO" id="GO:0004497">
    <property type="term" value="F:monooxygenase activity"/>
    <property type="evidence" value="ECO:0007669"/>
    <property type="project" value="UniProtKB-KW"/>
</dbReference>
<evidence type="ECO:0000313" key="12">
    <source>
        <dbReference type="EMBL" id="GJN07756.1"/>
    </source>
</evidence>
<keyword evidence="13" id="KW-1185">Reference proteome</keyword>
<dbReference type="PRINTS" id="PR00385">
    <property type="entry name" value="P450"/>
</dbReference>
<organism evidence="12 13">
    <name type="scientific">Eleusine coracana subsp. coracana</name>
    <dbReference type="NCBI Taxonomy" id="191504"/>
    <lineage>
        <taxon>Eukaryota</taxon>
        <taxon>Viridiplantae</taxon>
        <taxon>Streptophyta</taxon>
        <taxon>Embryophyta</taxon>
        <taxon>Tracheophyta</taxon>
        <taxon>Spermatophyta</taxon>
        <taxon>Magnoliopsida</taxon>
        <taxon>Liliopsida</taxon>
        <taxon>Poales</taxon>
        <taxon>Poaceae</taxon>
        <taxon>PACMAD clade</taxon>
        <taxon>Chloridoideae</taxon>
        <taxon>Cynodonteae</taxon>
        <taxon>Eleusininae</taxon>
        <taxon>Eleusine</taxon>
    </lineage>
</organism>
<evidence type="ECO:0000256" key="4">
    <source>
        <dbReference type="ARBA" id="ARBA00022692"/>
    </source>
</evidence>
<evidence type="ECO:0000256" key="6">
    <source>
        <dbReference type="ARBA" id="ARBA00022989"/>
    </source>
</evidence>
<keyword evidence="5 11" id="KW-0479">Metal-binding</keyword>
<dbReference type="EMBL" id="BQKI01000015">
    <property type="protein sequence ID" value="GJN07756.1"/>
    <property type="molecule type" value="Genomic_DNA"/>
</dbReference>
<dbReference type="PRINTS" id="PR00463">
    <property type="entry name" value="EP450I"/>
</dbReference>
<keyword evidence="10" id="KW-0472">Membrane</keyword>
<evidence type="ECO:0000256" key="11">
    <source>
        <dbReference type="PIRSR" id="PIRSR602401-1"/>
    </source>
</evidence>
<dbReference type="AlphaFoldDB" id="A0AAV5DBG3"/>
<evidence type="ECO:0008006" key="14">
    <source>
        <dbReference type="Google" id="ProtNLM"/>
    </source>
</evidence>
<dbReference type="GO" id="GO:0016020">
    <property type="term" value="C:membrane"/>
    <property type="evidence" value="ECO:0007669"/>
    <property type="project" value="UniProtKB-SubCell"/>
</dbReference>
<dbReference type="SUPFAM" id="SSF48264">
    <property type="entry name" value="Cytochrome P450"/>
    <property type="match status" value="1"/>
</dbReference>
<dbReference type="GO" id="GO:0016705">
    <property type="term" value="F:oxidoreductase activity, acting on paired donors, with incorporation or reduction of molecular oxygen"/>
    <property type="evidence" value="ECO:0007669"/>
    <property type="project" value="InterPro"/>
</dbReference>